<evidence type="ECO:0000313" key="1">
    <source>
        <dbReference type="EMBL" id="RUO38160.1"/>
    </source>
</evidence>
<name>A0A432WWK1_9GAMM</name>
<dbReference type="AlphaFoldDB" id="A0A432WWK1"/>
<proteinExistence type="predicted"/>
<keyword evidence="2" id="KW-1185">Reference proteome</keyword>
<accession>A0A432WWK1</accession>
<organism evidence="1 2">
    <name type="scientific">Aliidiomarina shirensis</name>
    <dbReference type="NCBI Taxonomy" id="1048642"/>
    <lineage>
        <taxon>Bacteria</taxon>
        <taxon>Pseudomonadati</taxon>
        <taxon>Pseudomonadota</taxon>
        <taxon>Gammaproteobacteria</taxon>
        <taxon>Alteromonadales</taxon>
        <taxon>Idiomarinaceae</taxon>
        <taxon>Aliidiomarina</taxon>
    </lineage>
</organism>
<reference evidence="2" key="1">
    <citation type="journal article" date="2018" name="Front. Microbiol.">
        <title>Genome-Based Analysis Reveals the Taxonomy and Diversity of the Family Idiomarinaceae.</title>
        <authorList>
            <person name="Liu Y."/>
            <person name="Lai Q."/>
            <person name="Shao Z."/>
        </authorList>
    </citation>
    <scope>NUCLEOTIDE SEQUENCE [LARGE SCALE GENOMIC DNA]</scope>
    <source>
        <strain evidence="2">AIS</strain>
    </source>
</reference>
<dbReference type="Proteomes" id="UP000286934">
    <property type="component" value="Unassembled WGS sequence"/>
</dbReference>
<gene>
    <name evidence="1" type="ORF">CWE13_00465</name>
</gene>
<comment type="caution">
    <text evidence="1">The sequence shown here is derived from an EMBL/GenBank/DDBJ whole genome shotgun (WGS) entry which is preliminary data.</text>
</comment>
<sequence length="61" mass="6666">MAHEYSIPAHLRTGVLKLKKGECIKTCAIIPEAEPLGQVVPKAGSHYPCDTTVFLRMNTIS</sequence>
<protein>
    <submittedName>
        <fullName evidence="1">Uncharacterized protein</fullName>
    </submittedName>
</protein>
<dbReference type="EMBL" id="PIPP01000001">
    <property type="protein sequence ID" value="RUO38160.1"/>
    <property type="molecule type" value="Genomic_DNA"/>
</dbReference>
<evidence type="ECO:0000313" key="2">
    <source>
        <dbReference type="Proteomes" id="UP000286934"/>
    </source>
</evidence>